<keyword evidence="11" id="KW-0472">Membrane</keyword>
<dbReference type="InterPro" id="IPR029044">
    <property type="entry name" value="Nucleotide-diphossugar_trans"/>
</dbReference>
<dbReference type="Pfam" id="PF15711">
    <property type="entry name" value="ILEI"/>
    <property type="match status" value="1"/>
</dbReference>
<sequence length="369" mass="40653">MSSSMDYRLSQIARLLLHELGSAMAQNLHYRSSWYFITQKGISGFSPYEDAHFVVIEEGVLLGPDFLAYLGQLLPLLDMDSTISSISAWNDNGKTLLVVGVSGNNKRLFRVESLTGMGFLVRRGFPAETWCERRFALEGSPSGGDTISPDVSRVMRISDLVYNDETTFSEAIGALLSQERVTDMELGVTIEGVETLERSHYEKVLHGMLSTYLGEHIALAEAQCALLEEQLRYARRVLAFSTNLRSTSDGLPDAAFAKSPGYDDDDVFDGPQGVRSSHSEQQLASQKSVQETNTDVKERASRKTNPKNLVSLLKKAKPQNNVAKDFTDSVHRNVCVVGNGGLPKSNSEIDLRAASQPDAASRDLVHLMQ</sequence>
<dbReference type="Proteomes" id="UP000821837">
    <property type="component" value="Chromosome 6"/>
</dbReference>
<keyword evidence="12 13" id="KW-0464">Manganese</keyword>
<dbReference type="InterPro" id="IPR039477">
    <property type="entry name" value="ILEI/PANDER_dom"/>
</dbReference>
<dbReference type="GO" id="GO:0047223">
    <property type="term" value="F:beta-1,3-galactosyl-O-glycosyl-glycoprotein beta-1,3-N-acetylglucosaminyltransferase activity"/>
    <property type="evidence" value="ECO:0007669"/>
    <property type="project" value="TreeGrafter"/>
</dbReference>
<feature type="region of interest" description="Disordered" evidence="14">
    <location>
        <begin position="261"/>
        <end position="308"/>
    </location>
</feature>
<accession>A0A9D4PLY9</accession>
<reference evidence="16" key="1">
    <citation type="journal article" date="2020" name="Cell">
        <title>Large-Scale Comparative Analyses of Tick Genomes Elucidate Their Genetic Diversity and Vector Capacities.</title>
        <authorList>
            <consortium name="Tick Genome and Microbiome Consortium (TIGMIC)"/>
            <person name="Jia N."/>
            <person name="Wang J."/>
            <person name="Shi W."/>
            <person name="Du L."/>
            <person name="Sun Y."/>
            <person name="Zhan W."/>
            <person name="Jiang J.F."/>
            <person name="Wang Q."/>
            <person name="Zhang B."/>
            <person name="Ji P."/>
            <person name="Bell-Sakyi L."/>
            <person name="Cui X.M."/>
            <person name="Yuan T.T."/>
            <person name="Jiang B.G."/>
            <person name="Yang W.F."/>
            <person name="Lam T.T."/>
            <person name="Chang Q.C."/>
            <person name="Ding S.J."/>
            <person name="Wang X.J."/>
            <person name="Zhu J.G."/>
            <person name="Ruan X.D."/>
            <person name="Zhao L."/>
            <person name="Wei J.T."/>
            <person name="Ye R.Z."/>
            <person name="Que T.C."/>
            <person name="Du C.H."/>
            <person name="Zhou Y.H."/>
            <person name="Cheng J.X."/>
            <person name="Dai P.F."/>
            <person name="Guo W.B."/>
            <person name="Han X.H."/>
            <person name="Huang E.J."/>
            <person name="Li L.F."/>
            <person name="Wei W."/>
            <person name="Gao Y.C."/>
            <person name="Liu J.Z."/>
            <person name="Shao H.Z."/>
            <person name="Wang X."/>
            <person name="Wang C.C."/>
            <person name="Yang T.C."/>
            <person name="Huo Q.B."/>
            <person name="Li W."/>
            <person name="Chen H.Y."/>
            <person name="Chen S.E."/>
            <person name="Zhou L.G."/>
            <person name="Ni X.B."/>
            <person name="Tian J.H."/>
            <person name="Sheng Y."/>
            <person name="Liu T."/>
            <person name="Pan Y.S."/>
            <person name="Xia L.Y."/>
            <person name="Li J."/>
            <person name="Zhao F."/>
            <person name="Cao W.C."/>
        </authorList>
    </citation>
    <scope>NUCLEOTIDE SEQUENCE</scope>
    <source>
        <strain evidence="16">Rsan-2018</strain>
    </source>
</reference>
<dbReference type="PANTHER" id="PTHR46396:SF2">
    <property type="entry name" value="ILEI_PANDER DOMAIN-CONTAINING PROTEIN"/>
    <property type="match status" value="1"/>
</dbReference>
<comment type="function">
    <text evidence="13">Initiates complex N-linked carbohydrate formation. Essential for the conversion of high-mannose to hybrid and complex N-glycans.</text>
</comment>
<comment type="subcellular location">
    <subcellularLocation>
        <location evidence="1 13">Golgi apparatus membrane</location>
        <topology evidence="1 13">Single-pass type II membrane protein</topology>
    </subcellularLocation>
</comment>
<gene>
    <name evidence="16" type="ORF">HPB52_004261</name>
</gene>
<keyword evidence="7 13" id="KW-0479">Metal-binding</keyword>
<dbReference type="GO" id="GO:0030145">
    <property type="term" value="F:manganese ion binding"/>
    <property type="evidence" value="ECO:0007669"/>
    <property type="project" value="UniProtKB-UniRule"/>
</dbReference>
<comment type="cofactor">
    <cofactor evidence="13">
        <name>Mn(2+)</name>
        <dbReference type="ChEBI" id="CHEBI:29035"/>
    </cofactor>
    <text evidence="13">The cofactor is mostly bound to the substrate.</text>
</comment>
<evidence type="ECO:0000256" key="9">
    <source>
        <dbReference type="ARBA" id="ARBA00022989"/>
    </source>
</evidence>
<evidence type="ECO:0000256" key="4">
    <source>
        <dbReference type="ARBA" id="ARBA00022676"/>
    </source>
</evidence>
<evidence type="ECO:0000256" key="5">
    <source>
        <dbReference type="ARBA" id="ARBA00022679"/>
    </source>
</evidence>
<dbReference type="InterPro" id="IPR004139">
    <property type="entry name" value="Glyco_trans_13"/>
</dbReference>
<evidence type="ECO:0000256" key="12">
    <source>
        <dbReference type="ARBA" id="ARBA00023211"/>
    </source>
</evidence>
<keyword evidence="10 13" id="KW-0333">Golgi apparatus</keyword>
<evidence type="ECO:0000256" key="10">
    <source>
        <dbReference type="ARBA" id="ARBA00023034"/>
    </source>
</evidence>
<dbReference type="GO" id="GO:0003827">
    <property type="term" value="F:alpha-1,3-mannosylglycoprotein 2-beta-N-acetylglucosaminyltransferase activity"/>
    <property type="evidence" value="ECO:0007669"/>
    <property type="project" value="UniProtKB-UniRule"/>
</dbReference>
<feature type="compositionally biased region" description="Basic and acidic residues" evidence="14">
    <location>
        <begin position="360"/>
        <end position="369"/>
    </location>
</feature>
<keyword evidence="5" id="KW-0808">Transferase</keyword>
<comment type="catalytic activity">
    <reaction evidence="13">
        <text>N(4)-(alpha-D-Man-(1-&gt;3)-[alpha-D-Man-(1-&gt;3)-[alpha-D-Man-(1-&gt;6)]-alpha-D-Man-(1-&gt;6)]-beta-D-Man-(1-&gt;4)-beta-D-GlcNAc-(1-&gt;4)-beta-D-GlcNAc)-L-asparaginyl-[protein] (N-glucan mannose isomer 5A1,2) + UDP-N-acetyl-alpha-D-glucosamine = N(4)-{beta-D-GlcNAc-(1-&gt;2)-alpha-D-Man-(1-&gt;3)-[alpha-D-Man-(1-&gt;3)-[alpha-D-Man-(1-&gt;6)]-alpha-D-Man-(1-&gt;6)]-beta-D-Man-(1-&gt;4)-beta-D-GlcNAc-(1-&gt;4)-beta-D-GlcNAc}-L-asparaginyl-[protein] + UDP + H(+)</text>
        <dbReference type="Rhea" id="RHEA:11456"/>
        <dbReference type="Rhea" id="RHEA-COMP:14367"/>
        <dbReference type="Rhea" id="RHEA-COMP:14368"/>
        <dbReference type="ChEBI" id="CHEBI:15378"/>
        <dbReference type="ChEBI" id="CHEBI:57705"/>
        <dbReference type="ChEBI" id="CHEBI:58223"/>
        <dbReference type="ChEBI" id="CHEBI:59087"/>
        <dbReference type="ChEBI" id="CHEBI:60625"/>
        <dbReference type="EC" id="2.4.1.101"/>
    </reaction>
</comment>
<comment type="similarity">
    <text evidence="3 13">Belongs to the glycosyltransferase 13 family.</text>
</comment>
<dbReference type="Gene3D" id="3.90.550.10">
    <property type="entry name" value="Spore Coat Polysaccharide Biosynthesis Protein SpsA, Chain A"/>
    <property type="match status" value="1"/>
</dbReference>
<dbReference type="VEuPathDB" id="VectorBase:RSAN_050332"/>
<evidence type="ECO:0000256" key="11">
    <source>
        <dbReference type="ARBA" id="ARBA00023136"/>
    </source>
</evidence>
<protein>
    <recommendedName>
        <fullName evidence="13">Alpha-1,3-mannosyl-glycoprotein 2-beta-N-acetylglucosaminyltransferase</fullName>
        <shortName evidence="13">GNT-I</shortName>
        <shortName evidence="13">GlcNAc-T I</shortName>
        <ecNumber evidence="13">2.4.1.101</ecNumber>
    </recommendedName>
    <alternativeName>
        <fullName evidence="13">N-glycosyl-oligosaccharide-glycoprotein N-acetylglucosaminyltransferase I</fullName>
    </alternativeName>
</protein>
<evidence type="ECO:0000256" key="6">
    <source>
        <dbReference type="ARBA" id="ARBA00022692"/>
    </source>
</evidence>
<name>A0A9D4PLY9_RHISA</name>
<keyword evidence="9" id="KW-1133">Transmembrane helix</keyword>
<dbReference type="GO" id="GO:0000139">
    <property type="term" value="C:Golgi membrane"/>
    <property type="evidence" value="ECO:0007669"/>
    <property type="project" value="UniProtKB-SubCell"/>
</dbReference>
<organism evidence="16 17">
    <name type="scientific">Rhipicephalus sanguineus</name>
    <name type="common">Brown dog tick</name>
    <name type="synonym">Ixodes sanguineus</name>
    <dbReference type="NCBI Taxonomy" id="34632"/>
    <lineage>
        <taxon>Eukaryota</taxon>
        <taxon>Metazoa</taxon>
        <taxon>Ecdysozoa</taxon>
        <taxon>Arthropoda</taxon>
        <taxon>Chelicerata</taxon>
        <taxon>Arachnida</taxon>
        <taxon>Acari</taxon>
        <taxon>Parasitiformes</taxon>
        <taxon>Ixodida</taxon>
        <taxon>Ixodoidea</taxon>
        <taxon>Ixodidae</taxon>
        <taxon>Rhipicephalinae</taxon>
        <taxon>Rhipicephalus</taxon>
        <taxon>Rhipicephalus</taxon>
    </lineage>
</organism>
<evidence type="ECO:0000256" key="14">
    <source>
        <dbReference type="SAM" id="MobiDB-lite"/>
    </source>
</evidence>
<comment type="caution">
    <text evidence="16">The sequence shown here is derived from an EMBL/GenBank/DDBJ whole genome shotgun (WGS) entry which is preliminary data.</text>
</comment>
<evidence type="ECO:0000313" key="16">
    <source>
        <dbReference type="EMBL" id="KAH7946790.1"/>
    </source>
</evidence>
<evidence type="ECO:0000256" key="1">
    <source>
        <dbReference type="ARBA" id="ARBA00004323"/>
    </source>
</evidence>
<reference evidence="16" key="2">
    <citation type="submission" date="2021-09" db="EMBL/GenBank/DDBJ databases">
        <authorList>
            <person name="Jia N."/>
            <person name="Wang J."/>
            <person name="Shi W."/>
            <person name="Du L."/>
            <person name="Sun Y."/>
            <person name="Zhan W."/>
            <person name="Jiang J."/>
            <person name="Wang Q."/>
            <person name="Zhang B."/>
            <person name="Ji P."/>
            <person name="Sakyi L.B."/>
            <person name="Cui X."/>
            <person name="Yuan T."/>
            <person name="Jiang B."/>
            <person name="Yang W."/>
            <person name="Lam T.T.-Y."/>
            <person name="Chang Q."/>
            <person name="Ding S."/>
            <person name="Wang X."/>
            <person name="Zhu J."/>
            <person name="Ruan X."/>
            <person name="Zhao L."/>
            <person name="Wei J."/>
            <person name="Que T."/>
            <person name="Du C."/>
            <person name="Cheng J."/>
            <person name="Dai P."/>
            <person name="Han X."/>
            <person name="Huang E."/>
            <person name="Gao Y."/>
            <person name="Liu J."/>
            <person name="Shao H."/>
            <person name="Ye R."/>
            <person name="Li L."/>
            <person name="Wei W."/>
            <person name="Wang X."/>
            <person name="Wang C."/>
            <person name="Huo Q."/>
            <person name="Li W."/>
            <person name="Guo W."/>
            <person name="Chen H."/>
            <person name="Chen S."/>
            <person name="Zhou L."/>
            <person name="Zhou L."/>
            <person name="Ni X."/>
            <person name="Tian J."/>
            <person name="Zhou Y."/>
            <person name="Sheng Y."/>
            <person name="Liu T."/>
            <person name="Pan Y."/>
            <person name="Xia L."/>
            <person name="Li J."/>
            <person name="Zhao F."/>
            <person name="Cao W."/>
        </authorList>
    </citation>
    <scope>NUCLEOTIDE SEQUENCE</scope>
    <source>
        <strain evidence="16">Rsan-2018</strain>
        <tissue evidence="16">Larvae</tissue>
    </source>
</reference>
<dbReference type="PANTHER" id="PTHR46396">
    <property type="entry name" value="PROTEIN O-LINKED-MANNOSE BETA-1,2-N-ACETYLGLUCOSAMINYLTRANSFERASE 1"/>
    <property type="match status" value="1"/>
</dbReference>
<dbReference type="EC" id="2.4.1.101" evidence="13"/>
<dbReference type="EMBL" id="JABSTV010001252">
    <property type="protein sequence ID" value="KAH7946790.1"/>
    <property type="molecule type" value="Genomic_DNA"/>
</dbReference>
<evidence type="ECO:0000256" key="2">
    <source>
        <dbReference type="ARBA" id="ARBA00004922"/>
    </source>
</evidence>
<evidence type="ECO:0000256" key="7">
    <source>
        <dbReference type="ARBA" id="ARBA00022723"/>
    </source>
</evidence>
<keyword evidence="4 13" id="KW-0328">Glycosyltransferase</keyword>
<comment type="pathway">
    <text evidence="2 13">Protein modification; protein glycosylation.</text>
</comment>
<dbReference type="GO" id="GO:0016266">
    <property type="term" value="P:protein O-linked glycosylation via N-acetyl-galactosamine"/>
    <property type="evidence" value="ECO:0007669"/>
    <property type="project" value="TreeGrafter"/>
</dbReference>
<keyword evidence="17" id="KW-1185">Reference proteome</keyword>
<dbReference type="InterPro" id="IPR052463">
    <property type="entry name" value="O-linked_mannose_GnT"/>
</dbReference>
<evidence type="ECO:0000256" key="13">
    <source>
        <dbReference type="RuleBase" id="RU368119"/>
    </source>
</evidence>
<evidence type="ECO:0000256" key="8">
    <source>
        <dbReference type="ARBA" id="ARBA00022968"/>
    </source>
</evidence>
<evidence type="ECO:0000259" key="15">
    <source>
        <dbReference type="Pfam" id="PF15711"/>
    </source>
</evidence>
<feature type="region of interest" description="Disordered" evidence="14">
    <location>
        <begin position="341"/>
        <end position="369"/>
    </location>
</feature>
<keyword evidence="6" id="KW-0812">Transmembrane</keyword>
<dbReference type="AlphaFoldDB" id="A0A9D4PLY9"/>
<feature type="domain" description="ILEI/PANDER" evidence="15">
    <location>
        <begin position="4"/>
        <end position="41"/>
    </location>
</feature>
<dbReference type="Pfam" id="PF03071">
    <property type="entry name" value="GNT-I"/>
    <property type="match status" value="1"/>
</dbReference>
<evidence type="ECO:0000313" key="17">
    <source>
        <dbReference type="Proteomes" id="UP000821837"/>
    </source>
</evidence>
<feature type="compositionally biased region" description="Polar residues" evidence="14">
    <location>
        <begin position="274"/>
        <end position="293"/>
    </location>
</feature>
<evidence type="ECO:0000256" key="3">
    <source>
        <dbReference type="ARBA" id="ARBA00006492"/>
    </source>
</evidence>
<proteinExistence type="inferred from homology"/>
<keyword evidence="8 13" id="KW-0735">Signal-anchor</keyword>